<evidence type="ECO:0000313" key="2">
    <source>
        <dbReference type="WBParaSite" id="PS1159_v2.g19239.t1"/>
    </source>
</evidence>
<evidence type="ECO:0000313" key="1">
    <source>
        <dbReference type="Proteomes" id="UP000887580"/>
    </source>
</evidence>
<proteinExistence type="predicted"/>
<name>A0AC35FP06_9BILA</name>
<dbReference type="Proteomes" id="UP000887580">
    <property type="component" value="Unplaced"/>
</dbReference>
<reference evidence="2" key="1">
    <citation type="submission" date="2022-11" db="UniProtKB">
        <authorList>
            <consortium name="WormBaseParasite"/>
        </authorList>
    </citation>
    <scope>IDENTIFICATION</scope>
</reference>
<dbReference type="WBParaSite" id="PS1159_v2.g19239.t1">
    <property type="protein sequence ID" value="PS1159_v2.g19239.t1"/>
    <property type="gene ID" value="PS1159_v2.g19239"/>
</dbReference>
<sequence length="245" mass="28219">MVWNNNKNAIPNGPTLSDAKELDNVLEGFLKWENEMLSLRDSEIDQTTTTNPLSFDSNSLPYSTLLQPPSIAPECVEQTDSPRAVKKTNVCPIKLSFPNKKQQKRERPRKNNQKSDDSYATPMNNSTSFSITYQPPSVVILPECSEQENSSRRVKKNKSSNFGKKRGRPTKSDNEGNVDAKTLKKRIYARRYQQKKRAERKKYAELFHSLYHNLKEIDATNPKHNGILKLLEECDPEFKKMNRKN</sequence>
<organism evidence="1 2">
    <name type="scientific">Panagrolaimus sp. PS1159</name>
    <dbReference type="NCBI Taxonomy" id="55785"/>
    <lineage>
        <taxon>Eukaryota</taxon>
        <taxon>Metazoa</taxon>
        <taxon>Ecdysozoa</taxon>
        <taxon>Nematoda</taxon>
        <taxon>Chromadorea</taxon>
        <taxon>Rhabditida</taxon>
        <taxon>Tylenchina</taxon>
        <taxon>Panagrolaimomorpha</taxon>
        <taxon>Panagrolaimoidea</taxon>
        <taxon>Panagrolaimidae</taxon>
        <taxon>Panagrolaimus</taxon>
    </lineage>
</organism>
<accession>A0AC35FP06</accession>
<protein>
    <submittedName>
        <fullName evidence="2">BZIP domain-containing protein</fullName>
    </submittedName>
</protein>